<keyword evidence="3 7" id="KW-0863">Zinc-finger</keyword>
<dbReference type="HAMAP" id="MF_00017">
    <property type="entry name" value="RecR"/>
    <property type="match status" value="1"/>
</dbReference>
<dbReference type="PANTHER" id="PTHR30446:SF0">
    <property type="entry name" value="RECOMBINATION PROTEIN RECR"/>
    <property type="match status" value="1"/>
</dbReference>
<dbReference type="STRING" id="1797263.A2397_02315"/>
<dbReference type="AlphaFoldDB" id="A0A1F4ZSU5"/>
<dbReference type="Pfam" id="PF13662">
    <property type="entry name" value="Toprim_4"/>
    <property type="match status" value="1"/>
</dbReference>
<dbReference type="PANTHER" id="PTHR30446">
    <property type="entry name" value="RECOMBINATION PROTEIN RECR"/>
    <property type="match status" value="1"/>
</dbReference>
<dbReference type="InterPro" id="IPR000093">
    <property type="entry name" value="DNA_Rcmb_RecR"/>
</dbReference>
<dbReference type="Gene3D" id="3.30.60.80">
    <property type="match status" value="1"/>
</dbReference>
<proteinExistence type="inferred from homology"/>
<keyword evidence="5 7" id="KW-0233">DNA recombination</keyword>
<dbReference type="SUPFAM" id="SSF111304">
    <property type="entry name" value="Recombination protein RecR"/>
    <property type="match status" value="1"/>
</dbReference>
<dbReference type="InterPro" id="IPR034137">
    <property type="entry name" value="TOPRIM_RecR"/>
</dbReference>
<dbReference type="Proteomes" id="UP000176424">
    <property type="component" value="Unassembled WGS sequence"/>
</dbReference>
<dbReference type="Gene3D" id="3.40.1360.10">
    <property type="match status" value="1"/>
</dbReference>
<evidence type="ECO:0000256" key="1">
    <source>
        <dbReference type="ARBA" id="ARBA00022723"/>
    </source>
</evidence>
<dbReference type="Pfam" id="PF21175">
    <property type="entry name" value="RecR_C"/>
    <property type="match status" value="1"/>
</dbReference>
<dbReference type="GO" id="GO:0006310">
    <property type="term" value="P:DNA recombination"/>
    <property type="evidence" value="ECO:0007669"/>
    <property type="project" value="UniProtKB-UniRule"/>
</dbReference>
<sequence length="197" mass="21800">MRIARAVNNLIEAFERLPGIGPKSAARLTYYLLNVPQGELDKFADTLKLLKANTKICSECFNVAETNPCDICSDKNRDRGVVCVVEHPLDVLAIERGGGFAGVYHVLGGVIDPLHNIGPDEIRISQLIKRLDDQGVKEVILALNPNMEGEATCLFLKRLIPKEIKMTRLAHGLPVGADIEYADDMTLSRAMEGRREY</sequence>
<dbReference type="PROSITE" id="PS50880">
    <property type="entry name" value="TOPRIM"/>
    <property type="match status" value="1"/>
</dbReference>
<evidence type="ECO:0000256" key="5">
    <source>
        <dbReference type="ARBA" id="ARBA00023172"/>
    </source>
</evidence>
<dbReference type="CDD" id="cd01025">
    <property type="entry name" value="TOPRIM_recR"/>
    <property type="match status" value="1"/>
</dbReference>
<keyword evidence="6 7" id="KW-0234">DNA repair</keyword>
<feature type="domain" description="Toprim" evidence="8">
    <location>
        <begin position="80"/>
        <end position="174"/>
    </location>
</feature>
<evidence type="ECO:0000256" key="2">
    <source>
        <dbReference type="ARBA" id="ARBA00022763"/>
    </source>
</evidence>
<dbReference type="Gene3D" id="1.10.8.420">
    <property type="entry name" value="RecR Domain 1"/>
    <property type="match status" value="1"/>
</dbReference>
<comment type="similarity">
    <text evidence="7">Belongs to the RecR family.</text>
</comment>
<dbReference type="Pfam" id="PF21176">
    <property type="entry name" value="RecR_HhH"/>
    <property type="match status" value="1"/>
</dbReference>
<keyword evidence="2 7" id="KW-0227">DNA damage</keyword>
<protein>
    <recommendedName>
        <fullName evidence="7">Recombination protein RecR</fullName>
    </recommendedName>
</protein>
<dbReference type="GO" id="GO:0003677">
    <property type="term" value="F:DNA binding"/>
    <property type="evidence" value="ECO:0007669"/>
    <property type="project" value="UniProtKB-UniRule"/>
</dbReference>
<dbReference type="InterPro" id="IPR015967">
    <property type="entry name" value="Rcmb_RecR_Znf"/>
</dbReference>
<evidence type="ECO:0000256" key="7">
    <source>
        <dbReference type="HAMAP-Rule" id="MF_00017"/>
    </source>
</evidence>
<organism evidence="9 10">
    <name type="scientific">Candidatus Amesbacteria bacterium RIFOXYB1_FULL_44_23</name>
    <dbReference type="NCBI Taxonomy" id="1797263"/>
    <lineage>
        <taxon>Bacteria</taxon>
        <taxon>Candidatus Amesiibacteriota</taxon>
    </lineage>
</organism>
<comment type="caution">
    <text evidence="9">The sequence shown here is derived from an EMBL/GenBank/DDBJ whole genome shotgun (WGS) entry which is preliminary data.</text>
</comment>
<keyword evidence="1 7" id="KW-0479">Metal-binding</keyword>
<gene>
    <name evidence="7" type="primary">recR</name>
    <name evidence="9" type="ORF">A2397_02315</name>
</gene>
<dbReference type="EMBL" id="MEXR01000032">
    <property type="protein sequence ID" value="OGD09499.1"/>
    <property type="molecule type" value="Genomic_DNA"/>
</dbReference>
<evidence type="ECO:0000313" key="10">
    <source>
        <dbReference type="Proteomes" id="UP000176424"/>
    </source>
</evidence>
<dbReference type="NCBIfam" id="TIGR00615">
    <property type="entry name" value="recR"/>
    <property type="match status" value="1"/>
</dbReference>
<evidence type="ECO:0000259" key="8">
    <source>
        <dbReference type="PROSITE" id="PS50880"/>
    </source>
</evidence>
<dbReference type="GO" id="GO:0008270">
    <property type="term" value="F:zinc ion binding"/>
    <property type="evidence" value="ECO:0007669"/>
    <property type="project" value="UniProtKB-KW"/>
</dbReference>
<feature type="zinc finger region" description="C4-type" evidence="7">
    <location>
        <begin position="57"/>
        <end position="72"/>
    </location>
</feature>
<dbReference type="Gene3D" id="6.10.250.240">
    <property type="match status" value="1"/>
</dbReference>
<dbReference type="InterPro" id="IPR006171">
    <property type="entry name" value="TOPRIM_dom"/>
</dbReference>
<comment type="function">
    <text evidence="7">May play a role in DNA repair. It seems to be involved in an RecBC-independent recombinational process of DNA repair. It may act with RecF and RecO.</text>
</comment>
<keyword evidence="4 7" id="KW-0862">Zinc</keyword>
<dbReference type="PROSITE" id="PS01300">
    <property type="entry name" value="RECR"/>
    <property type="match status" value="1"/>
</dbReference>
<evidence type="ECO:0000256" key="3">
    <source>
        <dbReference type="ARBA" id="ARBA00022771"/>
    </source>
</evidence>
<name>A0A1F4ZSU5_9BACT</name>
<evidence type="ECO:0000256" key="4">
    <source>
        <dbReference type="ARBA" id="ARBA00022833"/>
    </source>
</evidence>
<accession>A0A1F4ZSU5</accession>
<dbReference type="GO" id="GO:0006281">
    <property type="term" value="P:DNA repair"/>
    <property type="evidence" value="ECO:0007669"/>
    <property type="project" value="UniProtKB-UniRule"/>
</dbReference>
<dbReference type="Pfam" id="PF02132">
    <property type="entry name" value="RecR_ZnF"/>
    <property type="match status" value="1"/>
</dbReference>
<dbReference type="InterPro" id="IPR023627">
    <property type="entry name" value="Rcmb_RecR"/>
</dbReference>
<dbReference type="SMART" id="SM00493">
    <property type="entry name" value="TOPRIM"/>
    <property type="match status" value="1"/>
</dbReference>
<evidence type="ECO:0000313" key="9">
    <source>
        <dbReference type="EMBL" id="OGD09499.1"/>
    </source>
</evidence>
<evidence type="ECO:0000256" key="6">
    <source>
        <dbReference type="ARBA" id="ARBA00023204"/>
    </source>
</evidence>
<reference evidence="9 10" key="1">
    <citation type="journal article" date="2016" name="Nat. Commun.">
        <title>Thousands of microbial genomes shed light on interconnected biogeochemical processes in an aquifer system.</title>
        <authorList>
            <person name="Anantharaman K."/>
            <person name="Brown C.T."/>
            <person name="Hug L.A."/>
            <person name="Sharon I."/>
            <person name="Castelle C.J."/>
            <person name="Probst A.J."/>
            <person name="Thomas B.C."/>
            <person name="Singh A."/>
            <person name="Wilkins M.J."/>
            <person name="Karaoz U."/>
            <person name="Brodie E.L."/>
            <person name="Williams K.H."/>
            <person name="Hubbard S.S."/>
            <person name="Banfield J.F."/>
        </authorList>
    </citation>
    <scope>NUCLEOTIDE SEQUENCE [LARGE SCALE GENOMIC DNA]</scope>
</reference>